<comment type="caution">
    <text evidence="7">The sequence shown here is derived from an EMBL/GenBank/DDBJ whole genome shotgun (WGS) entry which is preliminary data.</text>
</comment>
<dbReference type="GO" id="GO:0015279">
    <property type="term" value="F:store-operated calcium channel activity"/>
    <property type="evidence" value="ECO:0007669"/>
    <property type="project" value="TreeGrafter"/>
</dbReference>
<dbReference type="GO" id="GO:0016020">
    <property type="term" value="C:membrane"/>
    <property type="evidence" value="ECO:0007669"/>
    <property type="project" value="UniProtKB-SubCell"/>
</dbReference>
<evidence type="ECO:0000313" key="7">
    <source>
        <dbReference type="EMBL" id="RNA00246.1"/>
    </source>
</evidence>
<feature type="transmembrane region" description="Helical" evidence="6">
    <location>
        <begin position="88"/>
        <end position="113"/>
    </location>
</feature>
<evidence type="ECO:0000256" key="4">
    <source>
        <dbReference type="ARBA" id="ARBA00022989"/>
    </source>
</evidence>
<dbReference type="InterPro" id="IPR038350">
    <property type="entry name" value="Orai_sf"/>
</dbReference>
<accession>A0A3M7PM95</accession>
<evidence type="ECO:0000313" key="8">
    <source>
        <dbReference type="Proteomes" id="UP000276133"/>
    </source>
</evidence>
<evidence type="ECO:0000256" key="6">
    <source>
        <dbReference type="SAM" id="Phobius"/>
    </source>
</evidence>
<gene>
    <name evidence="7" type="ORF">BpHYR1_022019</name>
</gene>
<dbReference type="Proteomes" id="UP000276133">
    <property type="component" value="Unassembled WGS sequence"/>
</dbReference>
<keyword evidence="3 6" id="KW-0812">Transmembrane</keyword>
<dbReference type="AlphaFoldDB" id="A0A3M7PM95"/>
<protein>
    <submittedName>
        <fullName evidence="7">Orai-2</fullName>
    </submittedName>
</protein>
<keyword evidence="8" id="KW-1185">Reference proteome</keyword>
<reference evidence="7 8" key="1">
    <citation type="journal article" date="2018" name="Sci. Rep.">
        <title>Genomic signatures of local adaptation to the degree of environmental predictability in rotifers.</title>
        <authorList>
            <person name="Franch-Gras L."/>
            <person name="Hahn C."/>
            <person name="Garcia-Roger E.M."/>
            <person name="Carmona M.J."/>
            <person name="Serra M."/>
            <person name="Gomez A."/>
        </authorList>
    </citation>
    <scope>NUCLEOTIDE SEQUENCE [LARGE SCALE GENOMIC DNA]</scope>
    <source>
        <strain evidence="7">HYR1</strain>
    </source>
</reference>
<dbReference type="Pfam" id="PF07856">
    <property type="entry name" value="Orai-1"/>
    <property type="match status" value="2"/>
</dbReference>
<comment type="similarity">
    <text evidence="2">Belongs to the Orai family.</text>
</comment>
<comment type="subcellular location">
    <subcellularLocation>
        <location evidence="1">Membrane</location>
        <topology evidence="1">Multi-pass membrane protein</topology>
    </subcellularLocation>
</comment>
<dbReference type="PANTHER" id="PTHR31501">
    <property type="entry name" value="CALCIUM RELEASE-ACTIVATED CALCIUM CHANNEL PROTEIN 1"/>
    <property type="match status" value="1"/>
</dbReference>
<keyword evidence="5 6" id="KW-0472">Membrane</keyword>
<dbReference type="GO" id="GO:0002115">
    <property type="term" value="P:store-operated calcium entry"/>
    <property type="evidence" value="ECO:0007669"/>
    <property type="project" value="TreeGrafter"/>
</dbReference>
<dbReference type="InterPro" id="IPR012446">
    <property type="entry name" value="CRAC_channel"/>
</dbReference>
<evidence type="ECO:0000256" key="2">
    <source>
        <dbReference type="ARBA" id="ARBA00008062"/>
    </source>
</evidence>
<proteinExistence type="inferred from homology"/>
<evidence type="ECO:0000256" key="5">
    <source>
        <dbReference type="ARBA" id="ARBA00023136"/>
    </source>
</evidence>
<dbReference type="Gene3D" id="1.20.140.140">
    <property type="entry name" value="Calcium release-activated calcium channel protein Orai"/>
    <property type="match status" value="1"/>
</dbReference>
<dbReference type="PANTHER" id="PTHR31501:SF7">
    <property type="entry name" value="CALCIUM RELEASE-ACTIVATED CALCIUM CHANNEL PROTEIN 1"/>
    <property type="match status" value="1"/>
</dbReference>
<keyword evidence="4 6" id="KW-1133">Transmembrane helix</keyword>
<name>A0A3M7PM95_BRAPC</name>
<sequence>MPNYLKDSNNSRLDRWFIKSYNLKLSRSKLKSVIRTSALLSGFAMVAMVELDIDYESFFESFEESGSASSNKSIISDSPDAPISNTVLILYALVTCLLIGVNMIAIIISTCILPQLNALSYEDLEIETFSENFSNQETNNELPRNFSIKKIDTFDTTHFDLPLKIILWMQNGATFQVASTVKVC</sequence>
<organism evidence="7 8">
    <name type="scientific">Brachionus plicatilis</name>
    <name type="common">Marine rotifer</name>
    <name type="synonym">Brachionus muelleri</name>
    <dbReference type="NCBI Taxonomy" id="10195"/>
    <lineage>
        <taxon>Eukaryota</taxon>
        <taxon>Metazoa</taxon>
        <taxon>Spiralia</taxon>
        <taxon>Gnathifera</taxon>
        <taxon>Rotifera</taxon>
        <taxon>Eurotatoria</taxon>
        <taxon>Monogononta</taxon>
        <taxon>Pseudotrocha</taxon>
        <taxon>Ploima</taxon>
        <taxon>Brachionidae</taxon>
        <taxon>Brachionus</taxon>
    </lineage>
</organism>
<evidence type="ECO:0000256" key="3">
    <source>
        <dbReference type="ARBA" id="ARBA00022692"/>
    </source>
</evidence>
<evidence type="ECO:0000256" key="1">
    <source>
        <dbReference type="ARBA" id="ARBA00004141"/>
    </source>
</evidence>
<dbReference type="EMBL" id="REGN01009851">
    <property type="protein sequence ID" value="RNA00246.1"/>
    <property type="molecule type" value="Genomic_DNA"/>
</dbReference>
<feature type="transmembrane region" description="Helical" evidence="6">
    <location>
        <begin position="32"/>
        <end position="49"/>
    </location>
</feature>
<dbReference type="OrthoDB" id="61124at2759"/>